<protein>
    <recommendedName>
        <fullName evidence="1">diguanylate cyclase</fullName>
        <ecNumber evidence="1">2.7.7.65</ecNumber>
    </recommendedName>
</protein>
<dbReference type="InterPro" id="IPR000160">
    <property type="entry name" value="GGDEF_dom"/>
</dbReference>
<dbReference type="FunFam" id="3.30.70.270:FF:000001">
    <property type="entry name" value="Diguanylate cyclase domain protein"/>
    <property type="match status" value="1"/>
</dbReference>
<sequence>MGWASRVVSSDDDTTSDLTVHLEYDKSGPVTKGGVLPSLVALTGHDAGRIYVLDSYETLLGRADECDIQVLEATVSRRHARLISTADGVEAFDLRSSNGLTVNGDRVDRRVLHDQDVIGLGGSVSFKFAYVTESEQHYQNRLFDNAAHDPLTRLYNKRYFLGVLEQRLAAARKRLDRLALLMVDLDHFKVINDTHGHPFGDEALCHVSTLLRHEIRDKDIAGRYGGEEFVMVVTDVDAEGAVRIAERVRQAIESNPLTSKGEPVPLTVSIGLALASEVNGVAERFIALADERLYTAKRNGRNQVCSGADTDPRLTMQS</sequence>
<feature type="domain" description="FHA" evidence="3">
    <location>
        <begin position="58"/>
        <end position="107"/>
    </location>
</feature>
<evidence type="ECO:0000259" key="4">
    <source>
        <dbReference type="PROSITE" id="PS50887"/>
    </source>
</evidence>
<dbReference type="Gene3D" id="2.60.200.20">
    <property type="match status" value="1"/>
</dbReference>
<dbReference type="InterPro" id="IPR008984">
    <property type="entry name" value="SMAD_FHA_dom_sf"/>
</dbReference>
<keyword evidence="6" id="KW-1185">Reference proteome</keyword>
<reference evidence="5 6" key="1">
    <citation type="submission" date="2020-08" db="EMBL/GenBank/DDBJ databases">
        <title>Genome sequencing of Purple Non-Sulfur Bacteria from various extreme environments.</title>
        <authorList>
            <person name="Mayer M."/>
        </authorList>
    </citation>
    <scope>NUCLEOTIDE SEQUENCE [LARGE SCALE GENOMIC DNA]</scope>
    <source>
        <strain evidence="5 6">JA135</strain>
    </source>
</reference>
<gene>
    <name evidence="5" type="ORF">GGD88_002002</name>
</gene>
<evidence type="ECO:0000313" key="6">
    <source>
        <dbReference type="Proteomes" id="UP000555728"/>
    </source>
</evidence>
<dbReference type="Proteomes" id="UP000555728">
    <property type="component" value="Unassembled WGS sequence"/>
</dbReference>
<dbReference type="EC" id="2.7.7.65" evidence="1"/>
<dbReference type="NCBIfam" id="TIGR00254">
    <property type="entry name" value="GGDEF"/>
    <property type="match status" value="1"/>
</dbReference>
<organism evidence="5 6">
    <name type="scientific">Roseospira goensis</name>
    <dbReference type="NCBI Taxonomy" id="391922"/>
    <lineage>
        <taxon>Bacteria</taxon>
        <taxon>Pseudomonadati</taxon>
        <taxon>Pseudomonadota</taxon>
        <taxon>Alphaproteobacteria</taxon>
        <taxon>Rhodospirillales</taxon>
        <taxon>Rhodospirillaceae</taxon>
        <taxon>Roseospira</taxon>
    </lineage>
</organism>
<dbReference type="SUPFAM" id="SSF49879">
    <property type="entry name" value="SMAD/FHA domain"/>
    <property type="match status" value="1"/>
</dbReference>
<dbReference type="InterPro" id="IPR050469">
    <property type="entry name" value="Diguanylate_Cyclase"/>
</dbReference>
<evidence type="ECO:0000256" key="2">
    <source>
        <dbReference type="ARBA" id="ARBA00034247"/>
    </source>
</evidence>
<dbReference type="SMART" id="SM00240">
    <property type="entry name" value="FHA"/>
    <property type="match status" value="1"/>
</dbReference>
<dbReference type="Gene3D" id="3.30.70.270">
    <property type="match status" value="1"/>
</dbReference>
<dbReference type="SMART" id="SM00267">
    <property type="entry name" value="GGDEF"/>
    <property type="match status" value="1"/>
</dbReference>
<dbReference type="PANTHER" id="PTHR45138">
    <property type="entry name" value="REGULATORY COMPONENTS OF SENSORY TRANSDUCTION SYSTEM"/>
    <property type="match status" value="1"/>
</dbReference>
<dbReference type="RefSeq" id="WP_184434936.1">
    <property type="nucleotide sequence ID" value="NZ_JACIGI010000014.1"/>
</dbReference>
<dbReference type="InterPro" id="IPR043128">
    <property type="entry name" value="Rev_trsase/Diguanyl_cyclase"/>
</dbReference>
<name>A0A7W6WKN3_9PROT</name>
<dbReference type="PROSITE" id="PS50887">
    <property type="entry name" value="GGDEF"/>
    <property type="match status" value="1"/>
</dbReference>
<dbReference type="SUPFAM" id="SSF55073">
    <property type="entry name" value="Nucleotide cyclase"/>
    <property type="match status" value="1"/>
</dbReference>
<dbReference type="EMBL" id="JACIGI010000014">
    <property type="protein sequence ID" value="MBB4286275.1"/>
    <property type="molecule type" value="Genomic_DNA"/>
</dbReference>
<evidence type="ECO:0000259" key="3">
    <source>
        <dbReference type="PROSITE" id="PS50006"/>
    </source>
</evidence>
<evidence type="ECO:0000256" key="1">
    <source>
        <dbReference type="ARBA" id="ARBA00012528"/>
    </source>
</evidence>
<dbReference type="InterPro" id="IPR029787">
    <property type="entry name" value="Nucleotide_cyclase"/>
</dbReference>
<proteinExistence type="predicted"/>
<dbReference type="AlphaFoldDB" id="A0A7W6WKN3"/>
<accession>A0A7W6WKN3</accession>
<dbReference type="CDD" id="cd00060">
    <property type="entry name" value="FHA"/>
    <property type="match status" value="1"/>
</dbReference>
<comment type="catalytic activity">
    <reaction evidence="2">
        <text>2 GTP = 3',3'-c-di-GMP + 2 diphosphate</text>
        <dbReference type="Rhea" id="RHEA:24898"/>
        <dbReference type="ChEBI" id="CHEBI:33019"/>
        <dbReference type="ChEBI" id="CHEBI:37565"/>
        <dbReference type="ChEBI" id="CHEBI:58805"/>
        <dbReference type="EC" id="2.7.7.65"/>
    </reaction>
</comment>
<comment type="caution">
    <text evidence="5">The sequence shown here is derived from an EMBL/GenBank/DDBJ whole genome shotgun (WGS) entry which is preliminary data.</text>
</comment>
<dbReference type="Pfam" id="PF00990">
    <property type="entry name" value="GGDEF"/>
    <property type="match status" value="1"/>
</dbReference>
<dbReference type="PANTHER" id="PTHR45138:SF9">
    <property type="entry name" value="DIGUANYLATE CYCLASE DGCM-RELATED"/>
    <property type="match status" value="1"/>
</dbReference>
<dbReference type="CDD" id="cd01949">
    <property type="entry name" value="GGDEF"/>
    <property type="match status" value="1"/>
</dbReference>
<evidence type="ECO:0000313" key="5">
    <source>
        <dbReference type="EMBL" id="MBB4286275.1"/>
    </source>
</evidence>
<dbReference type="Pfam" id="PF00498">
    <property type="entry name" value="FHA"/>
    <property type="match status" value="1"/>
</dbReference>
<dbReference type="InterPro" id="IPR000253">
    <property type="entry name" value="FHA_dom"/>
</dbReference>
<feature type="domain" description="GGDEF" evidence="4">
    <location>
        <begin position="176"/>
        <end position="309"/>
    </location>
</feature>
<dbReference type="GO" id="GO:0052621">
    <property type="term" value="F:diguanylate cyclase activity"/>
    <property type="evidence" value="ECO:0007669"/>
    <property type="project" value="UniProtKB-EC"/>
</dbReference>
<dbReference type="PROSITE" id="PS50006">
    <property type="entry name" value="FHA_DOMAIN"/>
    <property type="match status" value="1"/>
</dbReference>